<keyword evidence="2" id="KW-1185">Reference proteome</keyword>
<name>A0AA41YVZ7_9HYPH</name>
<gene>
    <name evidence="1" type="ORF">M8523_16540</name>
</gene>
<dbReference type="EMBL" id="JAMOIM010000010">
    <property type="protein sequence ID" value="MCW6509629.1"/>
    <property type="molecule type" value="Genomic_DNA"/>
</dbReference>
<comment type="caution">
    <text evidence="1">The sequence shown here is derived from an EMBL/GenBank/DDBJ whole genome shotgun (WGS) entry which is preliminary data.</text>
</comment>
<dbReference type="Proteomes" id="UP001165667">
    <property type="component" value="Unassembled WGS sequence"/>
</dbReference>
<accession>A0AA41YVZ7</accession>
<evidence type="ECO:0000313" key="1">
    <source>
        <dbReference type="EMBL" id="MCW6509629.1"/>
    </source>
</evidence>
<proteinExistence type="predicted"/>
<protein>
    <submittedName>
        <fullName evidence="1">Uncharacterized protein</fullName>
    </submittedName>
</protein>
<organism evidence="1 2">
    <name type="scientific">Lichenifustis flavocetrariae</name>
    <dbReference type="NCBI Taxonomy" id="2949735"/>
    <lineage>
        <taxon>Bacteria</taxon>
        <taxon>Pseudomonadati</taxon>
        <taxon>Pseudomonadota</taxon>
        <taxon>Alphaproteobacteria</taxon>
        <taxon>Hyphomicrobiales</taxon>
        <taxon>Lichenihabitantaceae</taxon>
        <taxon>Lichenifustis</taxon>
    </lineage>
</organism>
<dbReference type="RefSeq" id="WP_282585997.1">
    <property type="nucleotide sequence ID" value="NZ_JAMOIM010000010.1"/>
</dbReference>
<sequence>MYATSRPNFEAGSDGERVLELAQKYGISIVLAEKPDAVESWKIILDAVRHEPDPARFDRFLMDLPGDEMRKQLAKWKGD</sequence>
<dbReference type="AlphaFoldDB" id="A0AA41YVZ7"/>
<reference evidence="1" key="1">
    <citation type="submission" date="2022-05" db="EMBL/GenBank/DDBJ databases">
        <authorList>
            <person name="Pankratov T."/>
        </authorList>
    </citation>
    <scope>NUCLEOTIDE SEQUENCE</scope>
    <source>
        <strain evidence="1">BP6-180914</strain>
    </source>
</reference>
<evidence type="ECO:0000313" key="2">
    <source>
        <dbReference type="Proteomes" id="UP001165667"/>
    </source>
</evidence>